<dbReference type="GeneID" id="94837007"/>
<proteinExistence type="predicted"/>
<dbReference type="AlphaFoldDB" id="A0A1J4KIU6"/>
<evidence type="ECO:0000313" key="2">
    <source>
        <dbReference type="Proteomes" id="UP000179807"/>
    </source>
</evidence>
<name>A0A1J4KIU6_9EUKA</name>
<sequence length="490" mass="57946">MILYDYITTEILNFLCIVRLDMIDEPLSHHISLKNEVTKTFIPVDPSNTKDPEIYQQKQTNLAISKFHKIFINIFNGDFLLNDDQMIELFDKFLFILQTAKMSFTFGSLNFYIIFFIRLFQNSNNHLLQMKIIDILTFIISEYSDILDFQNFPNSCFSELIENLIQNIEEYSKPAIIYFLSSLLKIENQTFIELFLKNDLITFFLNEFESFVDDKYDQQDPEILSMMSQIIDSLLFLITLSAFLSDDQKKSLFAFYHFIFQNFKKSYFYNLFIDAALHNLSVSVSENYHFIFQFKLFSRIMDFLNETQSSSQINNCIEFFISLFTLSNEEVIFNIQQLDIANIINILNHTNSNFFHEFFLFEKVNELFKILIRKKPGLGDFLVQNQFFEWQIPLISGLSFNCQLSFWFLYLSTIELCEITTILPLLEKEEIVNNFMEFFSDSCFEFSGQFNWNAILSKSSINNTFFYSSFVENLLNSTFSNEIEVVIPKA</sequence>
<protein>
    <submittedName>
        <fullName evidence="1">Uncharacterized protein</fullName>
    </submittedName>
</protein>
<reference evidence="1" key="1">
    <citation type="submission" date="2016-10" db="EMBL/GenBank/DDBJ databases">
        <authorList>
            <person name="Benchimol M."/>
            <person name="Almeida L.G."/>
            <person name="Vasconcelos A.T."/>
            <person name="Perreira-Neves A."/>
            <person name="Rosa I.A."/>
            <person name="Tasca T."/>
            <person name="Bogo M.R."/>
            <person name="de Souza W."/>
        </authorList>
    </citation>
    <scope>NUCLEOTIDE SEQUENCE [LARGE SCALE GENOMIC DNA]</scope>
    <source>
        <strain evidence="1">K</strain>
    </source>
</reference>
<evidence type="ECO:0000313" key="1">
    <source>
        <dbReference type="EMBL" id="OHT09237.1"/>
    </source>
</evidence>
<dbReference type="Proteomes" id="UP000179807">
    <property type="component" value="Unassembled WGS sequence"/>
</dbReference>
<gene>
    <name evidence="1" type="ORF">TRFO_21989</name>
</gene>
<accession>A0A1J4KIU6</accession>
<dbReference type="RefSeq" id="XP_068362373.1">
    <property type="nucleotide sequence ID" value="XM_068502303.1"/>
</dbReference>
<keyword evidence="2" id="KW-1185">Reference proteome</keyword>
<organism evidence="1 2">
    <name type="scientific">Tritrichomonas foetus</name>
    <dbReference type="NCBI Taxonomy" id="1144522"/>
    <lineage>
        <taxon>Eukaryota</taxon>
        <taxon>Metamonada</taxon>
        <taxon>Parabasalia</taxon>
        <taxon>Tritrichomonadida</taxon>
        <taxon>Tritrichomonadidae</taxon>
        <taxon>Tritrichomonas</taxon>
    </lineage>
</organism>
<dbReference type="EMBL" id="MLAK01000645">
    <property type="protein sequence ID" value="OHT09237.1"/>
    <property type="molecule type" value="Genomic_DNA"/>
</dbReference>
<dbReference type="VEuPathDB" id="TrichDB:TRFO_21989"/>
<comment type="caution">
    <text evidence="1">The sequence shown here is derived from an EMBL/GenBank/DDBJ whole genome shotgun (WGS) entry which is preliminary data.</text>
</comment>